<gene>
    <name evidence="8 12" type="primary">zipA</name>
    <name evidence="12" type="ORF">HOP53_13915</name>
</gene>
<evidence type="ECO:0000256" key="4">
    <source>
        <dbReference type="ARBA" id="ARBA00022692"/>
    </source>
</evidence>
<sequence length="636" mass="69333">MELREWLIILGLALVTLIVIDGVRRLKRQRRVPRLDQAGGNNNHVDSQAEADDDGNWELPNGGARVVRPASYSEVKSKPKLERQEHPGPSRVLAGFKEAPVDLKAGTPNLARPAASATDALRPVASAIQASDSVAADTRSSTTQTADRVPQPEVSAKQAEPKLDLGQAERKRAEEPSVAPASSRTEEAPAAASAAKAPATEPVAAKPLSFEPSVTEPAISEPAVSKPGVSEPVVSEPIVSEPGVTEPKAAESPASEPRASEAVAAKPAVEESEERREPTLSALDDDEPALESAAVSAEAEPLAADPEDHDLHHDEDERYRLVDLEGMGNSIKSGSRRVGESMHRFGVSMQQRLAKRREQKREERARREQERAEKAAREAQQRREAAEAQAAREAELRRLEAEAIDLADDDDPLFAPPRARGERHAEAAYAAPADHEPYAEPVDYAERAEPSLSGASINDDDDVVRAHPTLARALRHNVNAERARETLSHADEIIVISVLSRDEEGFSGEALLNLMLACGLRYSSDMGIFHRFETEDPDSELQFSMVNVLKPGTFPIEAMDEFRTPGITLLMPLPGALDTAAAFEAMVETAMVIVRNLGGELKDENHSVMTAQTVEFARQRVQEFERRNRLNRYQVN</sequence>
<evidence type="ECO:0000256" key="2">
    <source>
        <dbReference type="ARBA" id="ARBA00022519"/>
    </source>
</evidence>
<organism evidence="12 13">
    <name type="scientific">Billgrantia ethanolica</name>
    <dbReference type="NCBI Taxonomy" id="2733486"/>
    <lineage>
        <taxon>Bacteria</taxon>
        <taxon>Pseudomonadati</taxon>
        <taxon>Pseudomonadota</taxon>
        <taxon>Gammaproteobacteria</taxon>
        <taxon>Oceanospirillales</taxon>
        <taxon>Halomonadaceae</taxon>
        <taxon>Billgrantia</taxon>
    </lineage>
</organism>
<accession>A0ABS9A806</accession>
<comment type="caution">
    <text evidence="12">The sequence shown here is derived from an EMBL/GenBank/DDBJ whole genome shotgun (WGS) entry which is preliminary data.</text>
</comment>
<dbReference type="InterPro" id="IPR011919">
    <property type="entry name" value="Cell_div_ZipA"/>
</dbReference>
<feature type="compositionally biased region" description="Basic and acidic residues" evidence="10">
    <location>
        <begin position="75"/>
        <end position="88"/>
    </location>
</feature>
<feature type="region of interest" description="Disordered" evidence="10">
    <location>
        <begin position="130"/>
        <end position="394"/>
    </location>
</feature>
<feature type="transmembrane region" description="Helical" evidence="8">
    <location>
        <begin position="6"/>
        <end position="24"/>
    </location>
</feature>
<feature type="compositionally biased region" description="Low complexity" evidence="10">
    <location>
        <begin position="179"/>
        <end position="207"/>
    </location>
</feature>
<comment type="function">
    <text evidence="8 9">Essential cell division protein that stabilizes the FtsZ protofilaments by cross-linking them and that serves as a cytoplasmic membrane anchor for the Z ring. Also required for the recruitment to the septal ring of downstream cell division proteins.</text>
</comment>
<keyword evidence="5 8" id="KW-1133">Transmembrane helix</keyword>
<dbReference type="PANTHER" id="PTHR38685">
    <property type="entry name" value="CELL DIVISION PROTEIN ZIPA"/>
    <property type="match status" value="1"/>
</dbReference>
<feature type="compositionally biased region" description="Low complexity" evidence="10">
    <location>
        <begin position="290"/>
        <end position="304"/>
    </location>
</feature>
<proteinExistence type="inferred from homology"/>
<dbReference type="HAMAP" id="MF_00509">
    <property type="entry name" value="ZipA"/>
    <property type="match status" value="1"/>
</dbReference>
<evidence type="ECO:0000256" key="10">
    <source>
        <dbReference type="SAM" id="MobiDB-lite"/>
    </source>
</evidence>
<dbReference type="GO" id="GO:0051301">
    <property type="term" value="P:cell division"/>
    <property type="evidence" value="ECO:0007669"/>
    <property type="project" value="UniProtKB-KW"/>
</dbReference>
<keyword evidence="1 8" id="KW-1003">Cell membrane</keyword>
<dbReference type="Gene3D" id="3.30.1400.10">
    <property type="entry name" value="ZipA, C-terminal FtsZ-binding domain"/>
    <property type="match status" value="1"/>
</dbReference>
<evidence type="ECO:0000313" key="12">
    <source>
        <dbReference type="EMBL" id="MCE8003939.1"/>
    </source>
</evidence>
<dbReference type="Proteomes" id="UP001320168">
    <property type="component" value="Unassembled WGS sequence"/>
</dbReference>
<feature type="region of interest" description="Disordered" evidence="10">
    <location>
        <begin position="35"/>
        <end position="92"/>
    </location>
</feature>
<evidence type="ECO:0000256" key="5">
    <source>
        <dbReference type="ARBA" id="ARBA00022989"/>
    </source>
</evidence>
<comment type="subcellular location">
    <subcellularLocation>
        <location evidence="8">Cell inner membrane</location>
        <topology evidence="8">Single-pass type I membrane protein</topology>
    </subcellularLocation>
    <text evidence="8">Localizes to the Z ring in an FtsZ-dependent manner.</text>
</comment>
<protein>
    <recommendedName>
        <fullName evidence="8 9">Cell division protein ZipA</fullName>
    </recommendedName>
</protein>
<keyword evidence="13" id="KW-1185">Reference proteome</keyword>
<feature type="compositionally biased region" description="Basic and acidic residues" evidence="10">
    <location>
        <begin position="159"/>
        <end position="175"/>
    </location>
</feature>
<keyword evidence="6 8" id="KW-0472">Membrane</keyword>
<feature type="compositionally biased region" description="Low complexity" evidence="10">
    <location>
        <begin position="224"/>
        <end position="265"/>
    </location>
</feature>
<dbReference type="SMART" id="SM00771">
    <property type="entry name" value="ZipA_C"/>
    <property type="match status" value="1"/>
</dbReference>
<dbReference type="Pfam" id="PF04354">
    <property type="entry name" value="ZipA_C"/>
    <property type="match status" value="1"/>
</dbReference>
<evidence type="ECO:0000256" key="7">
    <source>
        <dbReference type="ARBA" id="ARBA00023306"/>
    </source>
</evidence>
<feature type="domain" description="ZipA C-terminal FtsZ-binding" evidence="11">
    <location>
        <begin position="490"/>
        <end position="621"/>
    </location>
</feature>
<evidence type="ECO:0000256" key="9">
    <source>
        <dbReference type="RuleBase" id="RU003612"/>
    </source>
</evidence>
<feature type="compositionally biased region" description="Basic and acidic residues" evidence="10">
    <location>
        <begin position="359"/>
        <end position="394"/>
    </location>
</feature>
<dbReference type="SUPFAM" id="SSF64383">
    <property type="entry name" value="Cell-division protein ZipA, C-terminal domain"/>
    <property type="match status" value="1"/>
</dbReference>
<keyword evidence="7 8" id="KW-0131">Cell cycle</keyword>
<comment type="subunit">
    <text evidence="8">Interacts with FtsZ via their C-terminal domains.</text>
</comment>
<keyword evidence="2 8" id="KW-0997">Cell inner membrane</keyword>
<evidence type="ECO:0000259" key="11">
    <source>
        <dbReference type="SMART" id="SM00771"/>
    </source>
</evidence>
<dbReference type="NCBIfam" id="TIGR02205">
    <property type="entry name" value="septum_zipA"/>
    <property type="match status" value="1"/>
</dbReference>
<comment type="similarity">
    <text evidence="8 9">Belongs to the ZipA family.</text>
</comment>
<feature type="compositionally biased region" description="Basic and acidic residues" evidence="10">
    <location>
        <begin position="309"/>
        <end position="323"/>
    </location>
</feature>
<evidence type="ECO:0000256" key="6">
    <source>
        <dbReference type="ARBA" id="ARBA00023136"/>
    </source>
</evidence>
<feature type="compositionally biased region" description="Polar residues" evidence="10">
    <location>
        <begin position="130"/>
        <end position="146"/>
    </location>
</feature>
<dbReference type="InterPro" id="IPR036765">
    <property type="entry name" value="ZipA_FtsZ-bd_C_sf"/>
</dbReference>
<keyword evidence="3 8" id="KW-0132">Cell division</keyword>
<evidence type="ECO:0000256" key="1">
    <source>
        <dbReference type="ARBA" id="ARBA00022475"/>
    </source>
</evidence>
<reference evidence="12 13" key="1">
    <citation type="journal article" date="2021" name="Front. Microbiol.">
        <title>Aerobic Denitrification and Heterotrophic Sulfur Oxidation in the Genus Halomonas Revealed by Six Novel Species Characterizations and Genome-Based Analysis.</title>
        <authorList>
            <person name="Wang L."/>
            <person name="Shao Z."/>
        </authorList>
    </citation>
    <scope>NUCLEOTIDE SEQUENCE [LARGE SCALE GENOMIC DNA]</scope>
    <source>
        <strain evidence="12 13">MCCC 1A11081</strain>
    </source>
</reference>
<evidence type="ECO:0000313" key="13">
    <source>
        <dbReference type="Proteomes" id="UP001320168"/>
    </source>
</evidence>
<evidence type="ECO:0000256" key="8">
    <source>
        <dbReference type="HAMAP-Rule" id="MF_00509"/>
    </source>
</evidence>
<name>A0ABS9A806_9GAMM</name>
<dbReference type="PANTHER" id="PTHR38685:SF1">
    <property type="entry name" value="CELL DIVISION PROTEIN ZIPA"/>
    <property type="match status" value="1"/>
</dbReference>
<dbReference type="EMBL" id="JABFTX010000003">
    <property type="protein sequence ID" value="MCE8003939.1"/>
    <property type="molecule type" value="Genomic_DNA"/>
</dbReference>
<keyword evidence="4 8" id="KW-0812">Transmembrane</keyword>
<dbReference type="RefSeq" id="WP_234270592.1">
    <property type="nucleotide sequence ID" value="NZ_JABFTX010000003.1"/>
</dbReference>
<dbReference type="InterPro" id="IPR007449">
    <property type="entry name" value="ZipA_FtsZ-bd_C"/>
</dbReference>
<evidence type="ECO:0000256" key="3">
    <source>
        <dbReference type="ARBA" id="ARBA00022618"/>
    </source>
</evidence>